<dbReference type="STRING" id="158500.BES08_03490"/>
<evidence type="ECO:0000313" key="3">
    <source>
        <dbReference type="EMBL" id="EZP84923.1"/>
    </source>
</evidence>
<dbReference type="Proteomes" id="UP000094626">
    <property type="component" value="Chromosome"/>
</dbReference>
<reference evidence="3 4" key="1">
    <citation type="submission" date="2014-03" db="EMBL/GenBank/DDBJ databases">
        <title>Whole genome sequence of Novosphingobium resinovorum KF1.</title>
        <authorList>
            <person name="Gan H.M."/>
            <person name="Gan H.Y."/>
            <person name="Chew T.H."/>
            <person name="Savka M.A."/>
        </authorList>
    </citation>
    <scope>NUCLEOTIDE SEQUENCE [LARGE SCALE GENOMIC DNA]</scope>
    <source>
        <strain evidence="3 4">KF1</strain>
    </source>
</reference>
<sequence length="83" mass="9112">MKLTVMRALSLAGVLVLTGCLETMPGPDRPHRPRPEKPAICTREYAPVCAQKRRHRQTFSNACMARAEGFRVVSSGACERGGQ</sequence>
<dbReference type="KEGG" id="nre:BES08_03490"/>
<name>A0A031K7F7_9SPHN</name>
<accession>A0A031K7F7</accession>
<reference evidence="2" key="2">
    <citation type="submission" date="2016-08" db="EMBL/GenBank/DDBJ databases">
        <authorList>
            <person name="Seilhamer J.J."/>
        </authorList>
    </citation>
    <scope>NUCLEOTIDE SEQUENCE [LARGE SCALE GENOMIC DNA]</scope>
    <source>
        <strain evidence="2">SA1</strain>
    </source>
</reference>
<dbReference type="InterPro" id="IPR036058">
    <property type="entry name" value="Kazal_dom_sf"/>
</dbReference>
<evidence type="ECO:0000259" key="1">
    <source>
        <dbReference type="Pfam" id="PF00050"/>
    </source>
</evidence>
<dbReference type="PATRIC" id="fig|158500.4.peg.703"/>
<keyword evidence="5" id="KW-1185">Reference proteome</keyword>
<dbReference type="EMBL" id="JFYZ01000001">
    <property type="protein sequence ID" value="EZP84923.1"/>
    <property type="molecule type" value="Genomic_DNA"/>
</dbReference>
<protein>
    <submittedName>
        <fullName evidence="3">Protease inhibitor Kazal-type</fullName>
    </submittedName>
</protein>
<proteinExistence type="predicted"/>
<dbReference type="Pfam" id="PF00050">
    <property type="entry name" value="Kazal_1"/>
    <property type="match status" value="1"/>
</dbReference>
<evidence type="ECO:0000313" key="2">
    <source>
        <dbReference type="EMBL" id="AOR75915.1"/>
    </source>
</evidence>
<dbReference type="PROSITE" id="PS51257">
    <property type="entry name" value="PROKAR_LIPOPROTEIN"/>
    <property type="match status" value="1"/>
</dbReference>
<dbReference type="eggNOG" id="ENOG5033HVC">
    <property type="taxonomic scope" value="Bacteria"/>
</dbReference>
<dbReference type="Proteomes" id="UP000024329">
    <property type="component" value="Unassembled WGS sequence"/>
</dbReference>
<dbReference type="InterPro" id="IPR002350">
    <property type="entry name" value="Kazal_dom"/>
</dbReference>
<reference evidence="5" key="3">
    <citation type="journal article" date="2017" name="J. Biotechnol.">
        <title>Complete genome sequence of Novosphingobium resinovorum SA1, a versatile xenobiotic-degrading bacterium capable of utilizing sulfanilic acid.</title>
        <authorList>
            <person name="Hegedus B."/>
            <person name="Kos P.B."/>
            <person name="Balint B."/>
            <person name="Maroti G."/>
            <person name="Gan H.M."/>
            <person name="Perei K."/>
            <person name="Rakhely G."/>
        </authorList>
    </citation>
    <scope>NUCLEOTIDE SEQUENCE [LARGE SCALE GENOMIC DNA]</scope>
    <source>
        <strain evidence="5">SA1</strain>
    </source>
</reference>
<evidence type="ECO:0000313" key="5">
    <source>
        <dbReference type="Proteomes" id="UP000094626"/>
    </source>
</evidence>
<dbReference type="CDD" id="cd00104">
    <property type="entry name" value="KAZAL_FS"/>
    <property type="match status" value="1"/>
</dbReference>
<evidence type="ECO:0000313" key="4">
    <source>
        <dbReference type="Proteomes" id="UP000024329"/>
    </source>
</evidence>
<dbReference type="OrthoDB" id="9800302at2"/>
<dbReference type="RefSeq" id="WP_008831230.1">
    <property type="nucleotide sequence ID" value="NZ_CP017075.1"/>
</dbReference>
<feature type="domain" description="Kazal-like" evidence="1">
    <location>
        <begin position="37"/>
        <end position="64"/>
    </location>
</feature>
<dbReference type="SUPFAM" id="SSF100895">
    <property type="entry name" value="Kazal-type serine protease inhibitors"/>
    <property type="match status" value="1"/>
</dbReference>
<organism evidence="3 4">
    <name type="scientific">Novosphingobium resinovorum</name>
    <dbReference type="NCBI Taxonomy" id="158500"/>
    <lineage>
        <taxon>Bacteria</taxon>
        <taxon>Pseudomonadati</taxon>
        <taxon>Pseudomonadota</taxon>
        <taxon>Alphaproteobacteria</taxon>
        <taxon>Sphingomonadales</taxon>
        <taxon>Sphingomonadaceae</taxon>
        <taxon>Novosphingobium</taxon>
    </lineage>
</organism>
<gene>
    <name evidence="2" type="ORF">BES08_03490</name>
    <name evidence="3" type="ORF">BV97_00686</name>
</gene>
<dbReference type="EMBL" id="CP017075">
    <property type="protein sequence ID" value="AOR75915.1"/>
    <property type="molecule type" value="Genomic_DNA"/>
</dbReference>
<dbReference type="Gene3D" id="3.30.60.30">
    <property type="match status" value="1"/>
</dbReference>
<dbReference type="AlphaFoldDB" id="A0A031K7F7"/>